<dbReference type="AlphaFoldDB" id="A0A6G0MME9"/>
<feature type="domain" description="Reverse transcriptase" evidence="9">
    <location>
        <begin position="476"/>
        <end position="574"/>
    </location>
</feature>
<keyword evidence="5" id="KW-0255">Endonuclease</keyword>
<keyword evidence="7" id="KW-0695">RNA-directed DNA polymerase</keyword>
<keyword evidence="4" id="KW-0540">Nuclease</keyword>
<dbReference type="Gene3D" id="3.30.70.270">
    <property type="match status" value="1"/>
</dbReference>
<dbReference type="PANTHER" id="PTHR24559:SF444">
    <property type="entry name" value="REVERSE TRANSCRIPTASE DOMAIN-CONTAINING PROTEIN"/>
    <property type="match status" value="1"/>
</dbReference>
<dbReference type="EMBL" id="QXGC01003657">
    <property type="protein sequence ID" value="KAE9174031.1"/>
    <property type="molecule type" value="Genomic_DNA"/>
</dbReference>
<feature type="region of interest" description="Disordered" evidence="8">
    <location>
        <begin position="1"/>
        <end position="27"/>
    </location>
</feature>
<evidence type="ECO:0000256" key="5">
    <source>
        <dbReference type="ARBA" id="ARBA00022759"/>
    </source>
</evidence>
<keyword evidence="3" id="KW-0548">Nucleotidyltransferase</keyword>
<dbReference type="Gene3D" id="2.40.70.10">
    <property type="entry name" value="Acid Proteases"/>
    <property type="match status" value="1"/>
</dbReference>
<dbReference type="GO" id="GO:0006508">
    <property type="term" value="P:proteolysis"/>
    <property type="evidence" value="ECO:0007669"/>
    <property type="project" value="UniProtKB-KW"/>
</dbReference>
<evidence type="ECO:0000256" key="7">
    <source>
        <dbReference type="ARBA" id="ARBA00022918"/>
    </source>
</evidence>
<protein>
    <recommendedName>
        <fullName evidence="9">Reverse transcriptase domain-containing protein</fullName>
    </recommendedName>
</protein>
<evidence type="ECO:0000313" key="11">
    <source>
        <dbReference type="Proteomes" id="UP000476176"/>
    </source>
</evidence>
<dbReference type="CDD" id="cd01647">
    <property type="entry name" value="RT_LTR"/>
    <property type="match status" value="1"/>
</dbReference>
<dbReference type="InterPro" id="IPR043502">
    <property type="entry name" value="DNA/RNA_pol_sf"/>
</dbReference>
<evidence type="ECO:0000256" key="8">
    <source>
        <dbReference type="SAM" id="MobiDB-lite"/>
    </source>
</evidence>
<sequence>MGDARGTEEGATVATETTRIDETTEVESSQLELDVELTDEAMVKLGSVATVRMAGKRSKRAAKQLRVERAREKTKDKHVDDEVARVVAELERERVLRRQRQVDEARGALEARATADGEADGDGETNVEAGDGLPTAAMLVDGTQQLVKIESGARYSVAGTDWMARGERKRVDAPVAYVEGIGGFLLDVLGVWTFDMVNVYGQKVTIEACIIEGCTSEFLLGVDFLGGRRATMDFDRGEVRYAERGQDVIIPFRTTEAKDDSAVVAVRLVSATNLQRSAVQAVEVAVAAPDSEEEGVFLPTVNNGAVLLAAAVTKVEKGKALVIAINTHGGRLKLPRWKELGVGIPINQDIELLTMHGELQPESVQAWLDELGDPSTPLDDEHDVDIGAEEPDARSLILRLLRAYRVLANAQDECPPATTLNVEHHIDTGDAAPIMMRRRRQAQTGDAIMDSNVDAMVSAGVMEHGEGGWGFPVVLVRKKDGSVRFCVDYRALNSVTRKDVYPLPRIDETLKSLEGARLFTTLDLRLGYWQIRVANEDRDKTAFMTKRGLYRFKRMPFGLTNAPATFQRLMNGVLDVDDLFGLPRRHHHLYKRRHRTARH</sequence>
<evidence type="ECO:0000259" key="9">
    <source>
        <dbReference type="Pfam" id="PF00078"/>
    </source>
</evidence>
<dbReference type="InterPro" id="IPR000477">
    <property type="entry name" value="RT_dom"/>
</dbReference>
<keyword evidence="1" id="KW-0645">Protease</keyword>
<comment type="caution">
    <text evidence="10">The sequence shown here is derived from an EMBL/GenBank/DDBJ whole genome shotgun (WGS) entry which is preliminary data.</text>
</comment>
<evidence type="ECO:0000256" key="2">
    <source>
        <dbReference type="ARBA" id="ARBA00022679"/>
    </source>
</evidence>
<keyword evidence="2" id="KW-0808">Transferase</keyword>
<dbReference type="PANTHER" id="PTHR24559">
    <property type="entry name" value="TRANSPOSON TY3-I GAG-POL POLYPROTEIN"/>
    <property type="match status" value="1"/>
</dbReference>
<dbReference type="FunFam" id="3.10.10.10:FF:000007">
    <property type="entry name" value="Retrovirus-related Pol polyprotein from transposon 17.6-like Protein"/>
    <property type="match status" value="1"/>
</dbReference>
<dbReference type="GO" id="GO:0008233">
    <property type="term" value="F:peptidase activity"/>
    <property type="evidence" value="ECO:0007669"/>
    <property type="project" value="UniProtKB-KW"/>
</dbReference>
<evidence type="ECO:0000313" key="10">
    <source>
        <dbReference type="EMBL" id="KAE9174031.1"/>
    </source>
</evidence>
<evidence type="ECO:0000256" key="6">
    <source>
        <dbReference type="ARBA" id="ARBA00022801"/>
    </source>
</evidence>
<dbReference type="Pfam" id="PF00078">
    <property type="entry name" value="RVT_1"/>
    <property type="match status" value="1"/>
</dbReference>
<name>A0A6G0MME9_9STRA</name>
<evidence type="ECO:0000256" key="1">
    <source>
        <dbReference type="ARBA" id="ARBA00022670"/>
    </source>
</evidence>
<dbReference type="InterPro" id="IPR043128">
    <property type="entry name" value="Rev_trsase/Diguanyl_cyclase"/>
</dbReference>
<gene>
    <name evidence="10" type="ORF">PF004_g26779</name>
</gene>
<evidence type="ECO:0000256" key="4">
    <source>
        <dbReference type="ARBA" id="ARBA00022722"/>
    </source>
</evidence>
<dbReference type="Proteomes" id="UP000476176">
    <property type="component" value="Unassembled WGS sequence"/>
</dbReference>
<dbReference type="GO" id="GO:0004519">
    <property type="term" value="F:endonuclease activity"/>
    <property type="evidence" value="ECO:0007669"/>
    <property type="project" value="UniProtKB-KW"/>
</dbReference>
<dbReference type="InterPro" id="IPR021109">
    <property type="entry name" value="Peptidase_aspartic_dom_sf"/>
</dbReference>
<evidence type="ECO:0000256" key="3">
    <source>
        <dbReference type="ARBA" id="ARBA00022695"/>
    </source>
</evidence>
<proteinExistence type="predicted"/>
<keyword evidence="6" id="KW-0378">Hydrolase</keyword>
<dbReference type="Gene3D" id="3.10.10.10">
    <property type="entry name" value="HIV Type 1 Reverse Transcriptase, subunit A, domain 1"/>
    <property type="match status" value="1"/>
</dbReference>
<dbReference type="SUPFAM" id="SSF56672">
    <property type="entry name" value="DNA/RNA polymerases"/>
    <property type="match status" value="1"/>
</dbReference>
<organism evidence="10 11">
    <name type="scientific">Phytophthora fragariae</name>
    <dbReference type="NCBI Taxonomy" id="53985"/>
    <lineage>
        <taxon>Eukaryota</taxon>
        <taxon>Sar</taxon>
        <taxon>Stramenopiles</taxon>
        <taxon>Oomycota</taxon>
        <taxon>Peronosporomycetes</taxon>
        <taxon>Peronosporales</taxon>
        <taxon>Peronosporaceae</taxon>
        <taxon>Phytophthora</taxon>
    </lineage>
</organism>
<reference evidence="10 11" key="1">
    <citation type="submission" date="2018-09" db="EMBL/GenBank/DDBJ databases">
        <title>Genomic investigation of the strawberry pathogen Phytophthora fragariae indicates pathogenicity is determined by transcriptional variation in three key races.</title>
        <authorList>
            <person name="Adams T.M."/>
            <person name="Armitage A.D."/>
            <person name="Sobczyk M.K."/>
            <person name="Bates H.J."/>
            <person name="Dunwell J.M."/>
            <person name="Nellist C.F."/>
            <person name="Harrison R.J."/>
        </authorList>
    </citation>
    <scope>NUCLEOTIDE SEQUENCE [LARGE SCALE GENOMIC DNA]</scope>
    <source>
        <strain evidence="10 11">BC-23</strain>
    </source>
</reference>
<accession>A0A6G0MME9</accession>
<dbReference type="GO" id="GO:0003964">
    <property type="term" value="F:RNA-directed DNA polymerase activity"/>
    <property type="evidence" value="ECO:0007669"/>
    <property type="project" value="UniProtKB-KW"/>
</dbReference>
<dbReference type="InterPro" id="IPR053134">
    <property type="entry name" value="RNA-dir_DNA_polymerase"/>
</dbReference>